<comment type="caution">
    <text evidence="2">The sequence shown here is derived from an EMBL/GenBank/DDBJ whole genome shotgun (WGS) entry which is preliminary data.</text>
</comment>
<dbReference type="InterPro" id="IPR041581">
    <property type="entry name" value="Glyoxalase_6"/>
</dbReference>
<dbReference type="Gene3D" id="3.10.180.10">
    <property type="entry name" value="2,3-Dihydroxybiphenyl 1,2-Dioxygenase, domain 1"/>
    <property type="match status" value="2"/>
</dbReference>
<keyword evidence="3" id="KW-1185">Reference proteome</keyword>
<evidence type="ECO:0000313" key="2">
    <source>
        <dbReference type="EMBL" id="OEV04770.1"/>
    </source>
</evidence>
<dbReference type="CDD" id="cd07247">
    <property type="entry name" value="SgaA_N_like"/>
    <property type="match status" value="2"/>
</dbReference>
<dbReference type="SUPFAM" id="SSF54593">
    <property type="entry name" value="Glyoxalase/Bleomycin resistance protein/Dihydroxybiphenyl dioxygenase"/>
    <property type="match status" value="2"/>
</dbReference>
<name>A0A1E7KLK0_9ACTN</name>
<accession>A0A1E7KLK0</accession>
<dbReference type="InterPro" id="IPR037523">
    <property type="entry name" value="VOC_core"/>
</dbReference>
<dbReference type="PANTHER" id="PTHR33993:SF10">
    <property type="entry name" value="CONSERVED PROTEIN"/>
    <property type="match status" value="1"/>
</dbReference>
<dbReference type="Pfam" id="PF18029">
    <property type="entry name" value="Glyoxalase_6"/>
    <property type="match status" value="1"/>
</dbReference>
<dbReference type="InterPro" id="IPR029068">
    <property type="entry name" value="Glyas_Bleomycin-R_OHBP_Dase"/>
</dbReference>
<organism evidence="2 3">
    <name type="scientific">Streptomyces oceani</name>
    <dbReference type="NCBI Taxonomy" id="1075402"/>
    <lineage>
        <taxon>Bacteria</taxon>
        <taxon>Bacillati</taxon>
        <taxon>Actinomycetota</taxon>
        <taxon>Actinomycetes</taxon>
        <taxon>Kitasatosporales</taxon>
        <taxon>Streptomycetaceae</taxon>
        <taxon>Streptomyces</taxon>
    </lineage>
</organism>
<reference evidence="2 3" key="1">
    <citation type="journal article" date="2016" name="Front. Microbiol.">
        <title>Comparative Genomics Analysis of Streptomyces Species Reveals Their Adaptation to the Marine Environment and Their Diversity at the Genomic Level.</title>
        <authorList>
            <person name="Tian X."/>
            <person name="Zhang Z."/>
            <person name="Yang T."/>
            <person name="Chen M."/>
            <person name="Li J."/>
            <person name="Chen F."/>
            <person name="Yang J."/>
            <person name="Li W."/>
            <person name="Zhang B."/>
            <person name="Zhang Z."/>
            <person name="Wu J."/>
            <person name="Zhang C."/>
            <person name="Long L."/>
            <person name="Xiao J."/>
        </authorList>
    </citation>
    <scope>NUCLEOTIDE SEQUENCE [LARGE SCALE GENOMIC DNA]</scope>
    <source>
        <strain evidence="2 3">SCSIO 02100</strain>
    </source>
</reference>
<dbReference type="InterPro" id="IPR004360">
    <property type="entry name" value="Glyas_Fos-R_dOase_dom"/>
</dbReference>
<dbReference type="AlphaFoldDB" id="A0A1E7KLK0"/>
<dbReference type="PROSITE" id="PS51819">
    <property type="entry name" value="VOC"/>
    <property type="match status" value="2"/>
</dbReference>
<dbReference type="Pfam" id="PF00903">
    <property type="entry name" value="Glyoxalase"/>
    <property type="match status" value="1"/>
</dbReference>
<gene>
    <name evidence="2" type="ORF">AN216_05720</name>
</gene>
<proteinExistence type="predicted"/>
<dbReference type="RefSeq" id="WP_070195490.1">
    <property type="nucleotide sequence ID" value="NZ_LJGU01000112.1"/>
</dbReference>
<dbReference type="EMBL" id="LJGU01000112">
    <property type="protein sequence ID" value="OEV04770.1"/>
    <property type="molecule type" value="Genomic_DNA"/>
</dbReference>
<sequence length="264" mass="28010">MITTDLVTGSPAWLDLGATDPAATAAFYGSVFGWQVRPYDPVAGGYGFFELDGKTVAAFGEMTDSGAQPAWMIYFRTADADSAAETVRQRGGTVRTEPSDVGEYGRLAQFTDPQGGEFAVWQPGTTPGLDTFDEPGALMWTELCTTDAAEASDFYRALFGWRIDDMTMPGGEGTYELLTPAGQSEDHMHGGIAEVGPEDLPMTSGSPYWHPVFHTADCDASVARVTESGGGVTREPADAEGVGRLAVCHDPAGAEFVFLTPRPG</sequence>
<protein>
    <submittedName>
        <fullName evidence="2">Hydroxylase</fullName>
    </submittedName>
</protein>
<dbReference type="OrthoDB" id="9793039at2"/>
<evidence type="ECO:0000313" key="3">
    <source>
        <dbReference type="Proteomes" id="UP000176101"/>
    </source>
</evidence>
<dbReference type="Proteomes" id="UP000176101">
    <property type="component" value="Unassembled WGS sequence"/>
</dbReference>
<feature type="domain" description="VOC" evidence="1">
    <location>
        <begin position="137"/>
        <end position="261"/>
    </location>
</feature>
<dbReference type="PANTHER" id="PTHR33993">
    <property type="entry name" value="GLYOXALASE-RELATED"/>
    <property type="match status" value="1"/>
</dbReference>
<feature type="domain" description="VOC" evidence="1">
    <location>
        <begin position="10"/>
        <end position="123"/>
    </location>
</feature>
<dbReference type="InterPro" id="IPR052164">
    <property type="entry name" value="Anthracycline_SecMetBiosynth"/>
</dbReference>
<evidence type="ECO:0000259" key="1">
    <source>
        <dbReference type="PROSITE" id="PS51819"/>
    </source>
</evidence>